<protein>
    <recommendedName>
        <fullName evidence="4">Holliday junction resolvasome RuvABC endonuclease subunit</fullName>
    </recommendedName>
</protein>
<evidence type="ECO:0000313" key="2">
    <source>
        <dbReference type="EMBL" id="TCP58565.1"/>
    </source>
</evidence>
<reference evidence="2 3" key="1">
    <citation type="submission" date="2019-03" db="EMBL/GenBank/DDBJ databases">
        <title>Genomic Encyclopedia of Type Strains, Phase IV (KMG-IV): sequencing the most valuable type-strain genomes for metagenomic binning, comparative biology and taxonomic classification.</title>
        <authorList>
            <person name="Goeker M."/>
        </authorList>
    </citation>
    <scope>NUCLEOTIDE SEQUENCE [LARGE SCALE GENOMIC DNA]</scope>
    <source>
        <strain evidence="2 3">DSM 24766</strain>
    </source>
</reference>
<comment type="caution">
    <text evidence="2">The sequence shown here is derived from an EMBL/GenBank/DDBJ whole genome shotgun (WGS) entry which is preliminary data.</text>
</comment>
<dbReference type="Gene3D" id="3.30.420.10">
    <property type="entry name" value="Ribonuclease H-like superfamily/Ribonuclease H"/>
    <property type="match status" value="1"/>
</dbReference>
<dbReference type="SUPFAM" id="SSF53098">
    <property type="entry name" value="Ribonuclease H-like"/>
    <property type="match status" value="1"/>
</dbReference>
<organism evidence="2 3">
    <name type="scientific">Rhodovulum bhavnagarense</name>
    <dbReference type="NCBI Taxonomy" id="992286"/>
    <lineage>
        <taxon>Bacteria</taxon>
        <taxon>Pseudomonadati</taxon>
        <taxon>Pseudomonadota</taxon>
        <taxon>Alphaproteobacteria</taxon>
        <taxon>Rhodobacterales</taxon>
        <taxon>Paracoccaceae</taxon>
        <taxon>Rhodovulum</taxon>
    </lineage>
</organism>
<feature type="region of interest" description="Disordered" evidence="1">
    <location>
        <begin position="85"/>
        <end position="112"/>
    </location>
</feature>
<dbReference type="AlphaFoldDB" id="A0A4R2RHA2"/>
<dbReference type="EMBL" id="SLXU01000021">
    <property type="protein sequence ID" value="TCP58565.1"/>
    <property type="molecule type" value="Genomic_DNA"/>
</dbReference>
<evidence type="ECO:0008006" key="4">
    <source>
        <dbReference type="Google" id="ProtNLM"/>
    </source>
</evidence>
<sequence length="300" mass="32186">MLPSTAPILHLKEVPAQAPVPQRKSSERGFFQYFTQRPSRAWVGMEARHIPHDVTEILKEEIYPHSANGLRLHFLQADGVKPLKEAPGAPGIDNVTVTRPRDPGPGARAALTRQPCRPGLSIEEEVVMDRFPHIIAAPATAAGTLDRCILALDLGTSTGWALRAPDGLITSGTASFRPGRYDGGGMRYLRFTNWLTEIDRLSGPIAAIWFEEVRRHAGTDAAHVYGGLMATLTAWAELRGVPYAGAPVGTIKRHATGKGNAPKAAMIAAARARGFSPADDNEADAIALLLWAIETNGGVA</sequence>
<gene>
    <name evidence="2" type="ORF">EV663_12112</name>
</gene>
<proteinExistence type="predicted"/>
<dbReference type="GO" id="GO:0003676">
    <property type="term" value="F:nucleic acid binding"/>
    <property type="evidence" value="ECO:0007669"/>
    <property type="project" value="InterPro"/>
</dbReference>
<keyword evidence="3" id="KW-1185">Reference proteome</keyword>
<name>A0A4R2RHA2_9RHOB</name>
<accession>A0A4R2RHA2</accession>
<dbReference type="Proteomes" id="UP000295050">
    <property type="component" value="Unassembled WGS sequence"/>
</dbReference>
<evidence type="ECO:0000256" key="1">
    <source>
        <dbReference type="SAM" id="MobiDB-lite"/>
    </source>
</evidence>
<evidence type="ECO:0000313" key="3">
    <source>
        <dbReference type="Proteomes" id="UP000295050"/>
    </source>
</evidence>
<dbReference type="InterPro" id="IPR036397">
    <property type="entry name" value="RNaseH_sf"/>
</dbReference>
<dbReference type="InterPro" id="IPR012337">
    <property type="entry name" value="RNaseH-like_sf"/>
</dbReference>